<dbReference type="InterPro" id="IPR056789">
    <property type="entry name" value="LRR_R13L1-DRL21"/>
</dbReference>
<dbReference type="AlphaFoldDB" id="A0ABC8SPH9"/>
<feature type="domain" description="Disease resistance N-terminal" evidence="4">
    <location>
        <begin position="11"/>
        <end position="78"/>
    </location>
</feature>
<dbReference type="InterPro" id="IPR032675">
    <property type="entry name" value="LRR_dom_sf"/>
</dbReference>
<dbReference type="Gene3D" id="1.20.5.4130">
    <property type="match status" value="1"/>
</dbReference>
<evidence type="ECO:0000313" key="7">
    <source>
        <dbReference type="Proteomes" id="UP001642360"/>
    </source>
</evidence>
<dbReference type="PANTHER" id="PTHR47186:SF33">
    <property type="entry name" value="NB-ARC DOMAIN-CONTAINING PROTEIN"/>
    <property type="match status" value="1"/>
</dbReference>
<evidence type="ECO:0000259" key="5">
    <source>
        <dbReference type="Pfam" id="PF25019"/>
    </source>
</evidence>
<keyword evidence="3" id="KW-0611">Plant defense</keyword>
<evidence type="ECO:0000256" key="2">
    <source>
        <dbReference type="ARBA" id="ARBA00022741"/>
    </source>
</evidence>
<organism evidence="6 7">
    <name type="scientific">Ilex paraguariensis</name>
    <name type="common">yerba mate</name>
    <dbReference type="NCBI Taxonomy" id="185542"/>
    <lineage>
        <taxon>Eukaryota</taxon>
        <taxon>Viridiplantae</taxon>
        <taxon>Streptophyta</taxon>
        <taxon>Embryophyta</taxon>
        <taxon>Tracheophyta</taxon>
        <taxon>Spermatophyta</taxon>
        <taxon>Magnoliopsida</taxon>
        <taxon>eudicotyledons</taxon>
        <taxon>Gunneridae</taxon>
        <taxon>Pentapetalae</taxon>
        <taxon>asterids</taxon>
        <taxon>campanulids</taxon>
        <taxon>Aquifoliales</taxon>
        <taxon>Aquifoliaceae</taxon>
        <taxon>Ilex</taxon>
    </lineage>
</organism>
<dbReference type="EMBL" id="CAUOFW020003292">
    <property type="protein sequence ID" value="CAK9159074.1"/>
    <property type="molecule type" value="Genomic_DNA"/>
</dbReference>
<evidence type="ECO:0000256" key="3">
    <source>
        <dbReference type="ARBA" id="ARBA00022821"/>
    </source>
</evidence>
<accession>A0ABC8SPH9</accession>
<keyword evidence="2" id="KW-0547">Nucleotide-binding</keyword>
<feature type="domain" description="R13L1/DRL21-like LRR repeat region" evidence="5">
    <location>
        <begin position="161"/>
        <end position="207"/>
    </location>
</feature>
<comment type="caution">
    <text evidence="6">The sequence shown here is derived from an EMBL/GenBank/DDBJ whole genome shotgun (WGS) entry which is preliminary data.</text>
</comment>
<dbReference type="Proteomes" id="UP001642360">
    <property type="component" value="Unassembled WGS sequence"/>
</dbReference>
<dbReference type="GO" id="GO:0006952">
    <property type="term" value="P:defense response"/>
    <property type="evidence" value="ECO:0007669"/>
    <property type="project" value="UniProtKB-KW"/>
</dbReference>
<evidence type="ECO:0000259" key="4">
    <source>
        <dbReference type="Pfam" id="PF18052"/>
    </source>
</evidence>
<sequence length="619" mass="70475">MPIIEIVLTAVITVLVEKLATFNLLKFAGSQEILTQVTKLRNVLRTIQAVLNDAETKQIRDEAMNQWLAELRDLAYDVTGEICFRREDYMDSNERCNISPKARHSAFMPYDYEVYKRFKAFDHELLRLRTFLALPTNRRHYYLSNGVLVNILSKLLGGLGLSHLNNLELLREMISIVGLQNVTNVRDAKETNLNRKQDLDDLELLWSIEFYKGLTFPSWIGDLSFAKTTQISLRGCTKCAYLPPLGQLPLVQELHIQGLNAVKNVCAEFYGDGSTLETRFPSLETLCFEDMPEWKEWCSYIGAEFLGHFSCLRQLTMSNCPKLEEFTHFLVSLENFEVCTCAALVTLWQKGNAPQHLSNLQHLSVEGCSELVCLTEEDQMLPCNLESLQVYGCDCLERFPNGLESHTSLKVLKLIKCPKLVSFPEANLPPMLRSLLLKDCSSLESLPNCNSCLEELCLKECSSLRSLPVDTLSSTLKSLEIRNCKELESILEPIRLNIIMEEPGCFRISDWPNLEKLFVSIRPFYCELSYKMGQPFSTGSSLLTPNLTSLFIGGIANDIYFASKFQSLTSLEYLWMYYCDNLESFPQENLPPNLAQIAIINCKKLKPLSEFGLHRLSSL</sequence>
<evidence type="ECO:0000256" key="1">
    <source>
        <dbReference type="ARBA" id="ARBA00022737"/>
    </source>
</evidence>
<evidence type="ECO:0000313" key="6">
    <source>
        <dbReference type="EMBL" id="CAK9159074.1"/>
    </source>
</evidence>
<protein>
    <recommendedName>
        <fullName evidence="8">Rx N-terminal domain-containing protein</fullName>
    </recommendedName>
</protein>
<keyword evidence="1" id="KW-0677">Repeat</keyword>
<dbReference type="SUPFAM" id="SSF52058">
    <property type="entry name" value="L domain-like"/>
    <property type="match status" value="1"/>
</dbReference>
<name>A0ABC8SPH9_9AQUA</name>
<gene>
    <name evidence="6" type="ORF">ILEXP_LOCUS27752</name>
</gene>
<evidence type="ECO:0008006" key="8">
    <source>
        <dbReference type="Google" id="ProtNLM"/>
    </source>
</evidence>
<keyword evidence="7" id="KW-1185">Reference proteome</keyword>
<reference evidence="6 7" key="1">
    <citation type="submission" date="2024-02" db="EMBL/GenBank/DDBJ databases">
        <authorList>
            <person name="Vignale AGUSTIN F."/>
            <person name="Sosa J E."/>
            <person name="Modenutti C."/>
        </authorList>
    </citation>
    <scope>NUCLEOTIDE SEQUENCE [LARGE SCALE GENOMIC DNA]</scope>
</reference>
<dbReference type="Pfam" id="PF25019">
    <property type="entry name" value="LRR_R13L1-DRL21"/>
    <property type="match status" value="2"/>
</dbReference>
<dbReference type="Pfam" id="PF18052">
    <property type="entry name" value="Rx_N"/>
    <property type="match status" value="1"/>
</dbReference>
<dbReference type="InterPro" id="IPR041118">
    <property type="entry name" value="Rx_N"/>
</dbReference>
<dbReference type="Gene3D" id="3.80.10.10">
    <property type="entry name" value="Ribonuclease Inhibitor"/>
    <property type="match status" value="3"/>
</dbReference>
<dbReference type="PANTHER" id="PTHR47186">
    <property type="entry name" value="LEUCINE-RICH REPEAT-CONTAINING PROTEIN 57"/>
    <property type="match status" value="1"/>
</dbReference>
<proteinExistence type="predicted"/>
<feature type="domain" description="R13L1/DRL21-like LRR repeat region" evidence="5">
    <location>
        <begin position="208"/>
        <end position="258"/>
    </location>
</feature>
<dbReference type="GO" id="GO:0000166">
    <property type="term" value="F:nucleotide binding"/>
    <property type="evidence" value="ECO:0007669"/>
    <property type="project" value="UniProtKB-KW"/>
</dbReference>